<dbReference type="AlphaFoldDB" id="A0A1F2PEH2"/>
<evidence type="ECO:0000313" key="3">
    <source>
        <dbReference type="Proteomes" id="UP000176244"/>
    </source>
</evidence>
<dbReference type="Proteomes" id="UP000176244">
    <property type="component" value="Unassembled WGS sequence"/>
</dbReference>
<dbReference type="PANTHER" id="PTHR30595">
    <property type="entry name" value="GLPR-RELATED TRANSCRIPTIONAL REPRESSOR"/>
    <property type="match status" value="1"/>
</dbReference>
<gene>
    <name evidence="2" type="ORF">ACWI_34570</name>
</gene>
<dbReference type="Gene3D" id="3.30.950.30">
    <property type="entry name" value="Schlafen, AAA domain"/>
    <property type="match status" value="1"/>
</dbReference>
<dbReference type="PANTHER" id="PTHR30595:SF6">
    <property type="entry name" value="SCHLAFEN ALBA-2 DOMAIN-CONTAINING PROTEIN"/>
    <property type="match status" value="1"/>
</dbReference>
<dbReference type="OrthoDB" id="9807907at2"/>
<proteinExistence type="predicted"/>
<evidence type="ECO:0000313" key="2">
    <source>
        <dbReference type="EMBL" id="OFV69061.1"/>
    </source>
</evidence>
<comment type="caution">
    <text evidence="2">The sequence shown here is derived from an EMBL/GenBank/DDBJ whole genome shotgun (WGS) entry which is preliminary data.</text>
</comment>
<dbReference type="EMBL" id="LKEU01000049">
    <property type="protein sequence ID" value="OFV69061.1"/>
    <property type="molecule type" value="Genomic_DNA"/>
</dbReference>
<dbReference type="STRING" id="52694.ACWI_34570"/>
<name>A0A1F2PEH2_9FIRM</name>
<sequence length="285" mass="32815">MKIEKINEMINGGEGITVEFKQSKTKLNRDVFESVCAFLNRNGGHLFLGVNDSGCIVGIDPEEIDKMKKDFITSMNNPLKISPTFYLSVEEVVIDGKIIFYIFVPESSQVHRCNGKIYDRNEDGDIDITANTNLVSWMYIRKQGSYTENRIFPFAELSELENEVFNKVRKLAVSQRPDHPWKTMDNLELLKSAGLYLKDLQSGKEGITLGGILIFGNEQLIQAALPHYRTDAILRREDTDRYDDRDDIRTNLIDSYDVNFRIISDWFNHNKTDRNVRKSVKNMVS</sequence>
<protein>
    <submittedName>
        <fullName evidence="2">Divergent AAA domain protein</fullName>
    </submittedName>
</protein>
<dbReference type="InterPro" id="IPR007421">
    <property type="entry name" value="Schlafen_AlbA_2_dom"/>
</dbReference>
<evidence type="ECO:0000259" key="1">
    <source>
        <dbReference type="Pfam" id="PF04326"/>
    </source>
</evidence>
<dbReference type="Pfam" id="PF04326">
    <property type="entry name" value="SLFN_AlbA_2"/>
    <property type="match status" value="1"/>
</dbReference>
<dbReference type="InterPro" id="IPR038461">
    <property type="entry name" value="Schlafen_AlbA_2_dom_sf"/>
</dbReference>
<accession>A0A1F2PEH2</accession>
<feature type="domain" description="Schlafen AlbA-2" evidence="1">
    <location>
        <begin position="14"/>
        <end position="125"/>
    </location>
</feature>
<reference evidence="2 3" key="1">
    <citation type="submission" date="2015-09" db="EMBL/GenBank/DDBJ databases">
        <title>Genome sequence of Acetobacterium wieringae DSM 1911.</title>
        <authorList>
            <person name="Poehlein A."/>
            <person name="Bengelsdorf F.R."/>
            <person name="Schiel-Bengelsdorf B."/>
            <person name="Duerre P."/>
            <person name="Daniel R."/>
        </authorList>
    </citation>
    <scope>NUCLEOTIDE SEQUENCE [LARGE SCALE GENOMIC DNA]</scope>
    <source>
        <strain evidence="2 3">DSM 1911</strain>
    </source>
</reference>
<dbReference type="RefSeq" id="WP_070372698.1">
    <property type="nucleotide sequence ID" value="NZ_LKEU01000049.1"/>
</dbReference>
<organism evidence="2 3">
    <name type="scientific">Acetobacterium wieringae</name>
    <dbReference type="NCBI Taxonomy" id="52694"/>
    <lineage>
        <taxon>Bacteria</taxon>
        <taxon>Bacillati</taxon>
        <taxon>Bacillota</taxon>
        <taxon>Clostridia</taxon>
        <taxon>Eubacteriales</taxon>
        <taxon>Eubacteriaceae</taxon>
        <taxon>Acetobacterium</taxon>
    </lineage>
</organism>